<dbReference type="HOGENOM" id="CLU_2997279_0_0_1"/>
<evidence type="ECO:0000313" key="2">
    <source>
        <dbReference type="Proteomes" id="UP000054166"/>
    </source>
</evidence>
<sequence>MRTAQFTLPGCQPQIQGPRHGLGGHTSSFRYIYSVVWMYKALRILRKQLRYDREIDK</sequence>
<keyword evidence="2" id="KW-1185">Reference proteome</keyword>
<organism evidence="1 2">
    <name type="scientific">Piloderma croceum (strain F 1598)</name>
    <dbReference type="NCBI Taxonomy" id="765440"/>
    <lineage>
        <taxon>Eukaryota</taxon>
        <taxon>Fungi</taxon>
        <taxon>Dikarya</taxon>
        <taxon>Basidiomycota</taxon>
        <taxon>Agaricomycotina</taxon>
        <taxon>Agaricomycetes</taxon>
        <taxon>Agaricomycetidae</taxon>
        <taxon>Atheliales</taxon>
        <taxon>Atheliaceae</taxon>
        <taxon>Piloderma</taxon>
    </lineage>
</organism>
<name>A0A0C3EIJ7_PILCF</name>
<protein>
    <submittedName>
        <fullName evidence="1">Uncharacterized protein</fullName>
    </submittedName>
</protein>
<accession>A0A0C3EIJ7</accession>
<dbReference type="InParanoid" id="A0A0C3EIJ7"/>
<dbReference type="AlphaFoldDB" id="A0A0C3EIJ7"/>
<reference evidence="2" key="2">
    <citation type="submission" date="2015-01" db="EMBL/GenBank/DDBJ databases">
        <title>Evolutionary Origins and Diversification of the Mycorrhizal Mutualists.</title>
        <authorList>
            <consortium name="DOE Joint Genome Institute"/>
            <consortium name="Mycorrhizal Genomics Consortium"/>
            <person name="Kohler A."/>
            <person name="Kuo A."/>
            <person name="Nagy L.G."/>
            <person name="Floudas D."/>
            <person name="Copeland A."/>
            <person name="Barry K.W."/>
            <person name="Cichocki N."/>
            <person name="Veneault-Fourrey C."/>
            <person name="LaButti K."/>
            <person name="Lindquist E.A."/>
            <person name="Lipzen A."/>
            <person name="Lundell T."/>
            <person name="Morin E."/>
            <person name="Murat C."/>
            <person name="Riley R."/>
            <person name="Ohm R."/>
            <person name="Sun H."/>
            <person name="Tunlid A."/>
            <person name="Henrissat B."/>
            <person name="Grigoriev I.V."/>
            <person name="Hibbett D.S."/>
            <person name="Martin F."/>
        </authorList>
    </citation>
    <scope>NUCLEOTIDE SEQUENCE [LARGE SCALE GENOMIC DNA]</scope>
    <source>
        <strain evidence="2">F 1598</strain>
    </source>
</reference>
<dbReference type="Proteomes" id="UP000054166">
    <property type="component" value="Unassembled WGS sequence"/>
</dbReference>
<gene>
    <name evidence="1" type="ORF">PILCRDRAFT_740884</name>
</gene>
<evidence type="ECO:0000313" key="1">
    <source>
        <dbReference type="EMBL" id="KIM72460.1"/>
    </source>
</evidence>
<reference evidence="1 2" key="1">
    <citation type="submission" date="2014-04" db="EMBL/GenBank/DDBJ databases">
        <authorList>
            <consortium name="DOE Joint Genome Institute"/>
            <person name="Kuo A."/>
            <person name="Tarkka M."/>
            <person name="Buscot F."/>
            <person name="Kohler A."/>
            <person name="Nagy L.G."/>
            <person name="Floudas D."/>
            <person name="Copeland A."/>
            <person name="Barry K.W."/>
            <person name="Cichocki N."/>
            <person name="Veneault-Fourrey C."/>
            <person name="LaButti K."/>
            <person name="Lindquist E.A."/>
            <person name="Lipzen A."/>
            <person name="Lundell T."/>
            <person name="Morin E."/>
            <person name="Murat C."/>
            <person name="Sun H."/>
            <person name="Tunlid A."/>
            <person name="Henrissat B."/>
            <person name="Grigoriev I.V."/>
            <person name="Hibbett D.S."/>
            <person name="Martin F."/>
            <person name="Nordberg H.P."/>
            <person name="Cantor M.N."/>
            <person name="Hua S.X."/>
        </authorList>
    </citation>
    <scope>NUCLEOTIDE SEQUENCE [LARGE SCALE GENOMIC DNA]</scope>
    <source>
        <strain evidence="1 2">F 1598</strain>
    </source>
</reference>
<proteinExistence type="predicted"/>
<dbReference type="EMBL" id="KN833130">
    <property type="protein sequence ID" value="KIM72460.1"/>
    <property type="molecule type" value="Genomic_DNA"/>
</dbReference>